<evidence type="ECO:0000313" key="1">
    <source>
        <dbReference type="EMBL" id="QBQ72611.1"/>
    </source>
</evidence>
<organism evidence="1 2">
    <name type="scientific">Roseobacter phage CRP-4</name>
    <dbReference type="NCBI Taxonomy" id="2559283"/>
    <lineage>
        <taxon>Viruses</taxon>
        <taxon>Duplodnaviria</taxon>
        <taxon>Heunggongvirae</taxon>
        <taxon>Uroviricota</taxon>
        <taxon>Caudoviricetes</taxon>
        <taxon>Zobellviridae</taxon>
        <taxon>Cobavirinae</taxon>
        <taxon>Veravirus</taxon>
    </lineage>
</organism>
<proteinExistence type="predicted"/>
<evidence type="ECO:0000313" key="2">
    <source>
        <dbReference type="Proteomes" id="UP000424671"/>
    </source>
</evidence>
<accession>A0A646QW32</accession>
<name>A0A646QW32_9CAUD</name>
<gene>
    <name evidence="1" type="ORF">CRP4_gp02</name>
</gene>
<sequence>MFIIVATQPLNDGTKGFRFNALGIKGMVRKRKTLSRGYGITQGKSTKALHLGKLTIYFERKTNRHSVRQFRHFAG</sequence>
<dbReference type="Proteomes" id="UP000424671">
    <property type="component" value="Segment"/>
</dbReference>
<dbReference type="EMBL" id="MK613346">
    <property type="protein sequence ID" value="QBQ72611.1"/>
    <property type="molecule type" value="Genomic_DNA"/>
</dbReference>
<protein>
    <submittedName>
        <fullName evidence="1">Uncharacterized protein</fullName>
    </submittedName>
</protein>
<reference evidence="1 2" key="1">
    <citation type="journal article" date="2019" name="mSystems">
        <title>Diverse, abundant and novel viruses infecting the marine abundant Roseobacter RCA lineage.</title>
        <authorList>
            <person name="Zhang Z.F."/>
            <person name="Chen F."/>
            <person name="Chu X."/>
            <person name="Zhang H."/>
            <person name="Luo H.W."/>
            <person name="Zhai Z.Q."/>
            <person name="Yang M.Y."/>
            <person name="Zhao Y.L."/>
        </authorList>
    </citation>
    <scope>NUCLEOTIDE SEQUENCE [LARGE SCALE GENOMIC DNA]</scope>
</reference>